<dbReference type="AlphaFoldDB" id="A0A2T7UG38"/>
<keyword evidence="2" id="KW-1185">Reference proteome</keyword>
<name>A0A2T7UG38_9BURK</name>
<organism evidence="1 2">
    <name type="scientific">Limnohabitans planktonicus II-D5</name>
    <dbReference type="NCBI Taxonomy" id="1293045"/>
    <lineage>
        <taxon>Bacteria</taxon>
        <taxon>Pseudomonadati</taxon>
        <taxon>Pseudomonadota</taxon>
        <taxon>Betaproteobacteria</taxon>
        <taxon>Burkholderiales</taxon>
        <taxon>Comamonadaceae</taxon>
        <taxon>Limnohabitans</taxon>
    </lineage>
</organism>
<evidence type="ECO:0000313" key="1">
    <source>
        <dbReference type="EMBL" id="PVE43657.1"/>
    </source>
</evidence>
<gene>
    <name evidence="1" type="ORF">H663_006610</name>
</gene>
<proteinExistence type="predicted"/>
<dbReference type="RefSeq" id="WP_053168781.1">
    <property type="nucleotide sequence ID" value="NZ_LFYT02000005.1"/>
</dbReference>
<dbReference type="EMBL" id="LFYT02000005">
    <property type="protein sequence ID" value="PVE43657.1"/>
    <property type="molecule type" value="Genomic_DNA"/>
</dbReference>
<reference evidence="1" key="1">
    <citation type="submission" date="2017-04" db="EMBL/GenBank/DDBJ databases">
        <title>Unexpected and diverse lifestyles within the genus Limnohabitans.</title>
        <authorList>
            <person name="Kasalicky V."/>
            <person name="Mehrshad M."/>
            <person name="Andrei S.-A."/>
            <person name="Salcher M."/>
            <person name="Kratochvilova H."/>
            <person name="Simek K."/>
            <person name="Ghai R."/>
        </authorList>
    </citation>
    <scope>NUCLEOTIDE SEQUENCE [LARGE SCALE GENOMIC DNA]</scope>
    <source>
        <strain evidence="1">II-D5</strain>
    </source>
</reference>
<sequence>MKFTMLSWSNCGVGGNIRKPNWSDVNKKLMVLESGGGTVTLDGDEENGFEKSLQVRFEDGKYLLTFGYETEDDWLVRTYQNGESRSEEITILGDVWRSNCICRDPVIVRQAFKQFFDTGTVSDDLMNA</sequence>
<dbReference type="Pfam" id="PF21852">
    <property type="entry name" value="DUF6911"/>
    <property type="match status" value="1"/>
</dbReference>
<comment type="caution">
    <text evidence="1">The sequence shown here is derived from an EMBL/GenBank/DDBJ whole genome shotgun (WGS) entry which is preliminary data.</text>
</comment>
<evidence type="ECO:0000313" key="2">
    <source>
        <dbReference type="Proteomes" id="UP000037507"/>
    </source>
</evidence>
<protein>
    <submittedName>
        <fullName evidence="1">Uncharacterized protein</fullName>
    </submittedName>
</protein>
<dbReference type="OrthoDB" id="9157217at2"/>
<dbReference type="InterPro" id="IPR054205">
    <property type="entry name" value="DUF6911"/>
</dbReference>
<accession>A0A2T7UG38</accession>
<dbReference type="Proteomes" id="UP000037507">
    <property type="component" value="Unassembled WGS sequence"/>
</dbReference>